<protein>
    <submittedName>
        <fullName evidence="2">Uncharacterized protein</fullName>
    </submittedName>
</protein>
<dbReference type="EMBL" id="NBIV01000210">
    <property type="protein sequence ID" value="PXF41525.1"/>
    <property type="molecule type" value="Genomic_DNA"/>
</dbReference>
<dbReference type="Proteomes" id="UP000247409">
    <property type="component" value="Unassembled WGS sequence"/>
</dbReference>
<dbReference type="AlphaFoldDB" id="A0A2V3IHF0"/>
<sequence>MSHQLPPSPAECRAEKQIAPAIYFTPPPASVNLRPPPMSAATSYAHMTLPQLHDELHHLRHTVSMLRASNDEMRQLDPHHLDDDLTQAIGENVALIVRRDAHIQHIRRLIARLQPHCDHHLPQQQPQQRACHQPQPRSVSFAPHVHNAHTNAQPADAPASPTPQHGLYL</sequence>
<reference evidence="2 3" key="1">
    <citation type="journal article" date="2018" name="Mol. Biol. Evol.">
        <title>Analysis of the draft genome of the red seaweed Gracilariopsis chorda provides insights into genome size evolution in Rhodophyta.</title>
        <authorList>
            <person name="Lee J."/>
            <person name="Yang E.C."/>
            <person name="Graf L."/>
            <person name="Yang J.H."/>
            <person name="Qiu H."/>
            <person name="Zel Zion U."/>
            <person name="Chan C.X."/>
            <person name="Stephens T.G."/>
            <person name="Weber A.P.M."/>
            <person name="Boo G.H."/>
            <person name="Boo S.M."/>
            <person name="Kim K.M."/>
            <person name="Shin Y."/>
            <person name="Jung M."/>
            <person name="Lee S.J."/>
            <person name="Yim H.S."/>
            <person name="Lee J.H."/>
            <person name="Bhattacharya D."/>
            <person name="Yoon H.S."/>
        </authorList>
    </citation>
    <scope>NUCLEOTIDE SEQUENCE [LARGE SCALE GENOMIC DNA]</scope>
    <source>
        <strain evidence="2 3">SKKU-2015</strain>
        <tissue evidence="2">Whole body</tissue>
    </source>
</reference>
<gene>
    <name evidence="2" type="ORF">BWQ96_08728</name>
</gene>
<comment type="caution">
    <text evidence="2">The sequence shown here is derived from an EMBL/GenBank/DDBJ whole genome shotgun (WGS) entry which is preliminary data.</text>
</comment>
<proteinExistence type="predicted"/>
<organism evidence="2 3">
    <name type="scientific">Gracilariopsis chorda</name>
    <dbReference type="NCBI Taxonomy" id="448386"/>
    <lineage>
        <taxon>Eukaryota</taxon>
        <taxon>Rhodophyta</taxon>
        <taxon>Florideophyceae</taxon>
        <taxon>Rhodymeniophycidae</taxon>
        <taxon>Gracilariales</taxon>
        <taxon>Gracilariaceae</taxon>
        <taxon>Gracilariopsis</taxon>
    </lineage>
</organism>
<evidence type="ECO:0000256" key="1">
    <source>
        <dbReference type="SAM" id="MobiDB-lite"/>
    </source>
</evidence>
<name>A0A2V3IHF0_9FLOR</name>
<feature type="compositionally biased region" description="Low complexity" evidence="1">
    <location>
        <begin position="122"/>
        <end position="137"/>
    </location>
</feature>
<keyword evidence="3" id="KW-1185">Reference proteome</keyword>
<feature type="region of interest" description="Disordered" evidence="1">
    <location>
        <begin position="120"/>
        <end position="169"/>
    </location>
</feature>
<evidence type="ECO:0000313" key="2">
    <source>
        <dbReference type="EMBL" id="PXF41525.1"/>
    </source>
</evidence>
<accession>A0A2V3IHF0</accession>
<evidence type="ECO:0000313" key="3">
    <source>
        <dbReference type="Proteomes" id="UP000247409"/>
    </source>
</evidence>